<dbReference type="Gene3D" id="2.60.40.1890">
    <property type="entry name" value="PCu(A)C copper chaperone"/>
    <property type="match status" value="1"/>
</dbReference>
<dbReference type="RefSeq" id="WP_344413127.1">
    <property type="nucleotide sequence ID" value="NZ_BAAANN010000002.1"/>
</dbReference>
<evidence type="ECO:0000256" key="2">
    <source>
        <dbReference type="SAM" id="SignalP"/>
    </source>
</evidence>
<organism evidence="3 4">
    <name type="scientific">Amycolatopsis minnesotensis</name>
    <dbReference type="NCBI Taxonomy" id="337894"/>
    <lineage>
        <taxon>Bacteria</taxon>
        <taxon>Bacillati</taxon>
        <taxon>Actinomycetota</taxon>
        <taxon>Actinomycetes</taxon>
        <taxon>Pseudonocardiales</taxon>
        <taxon>Pseudonocardiaceae</taxon>
        <taxon>Amycolatopsis</taxon>
    </lineage>
</organism>
<protein>
    <recommendedName>
        <fullName evidence="5">Copper(I)-binding protein</fullName>
    </recommendedName>
</protein>
<feature type="signal peptide" evidence="2">
    <location>
        <begin position="1"/>
        <end position="23"/>
    </location>
</feature>
<feature type="chain" id="PRO_5047316850" description="Copper(I)-binding protein" evidence="2">
    <location>
        <begin position="24"/>
        <end position="222"/>
    </location>
</feature>
<gene>
    <name evidence="3" type="ORF">GCM10009754_06290</name>
</gene>
<evidence type="ECO:0000313" key="3">
    <source>
        <dbReference type="EMBL" id="GAA1941670.1"/>
    </source>
</evidence>
<dbReference type="InterPro" id="IPR036182">
    <property type="entry name" value="PCuAC_sf"/>
</dbReference>
<accession>A0ABN2Q1R7</accession>
<sequence length="222" mass="22197">MRLQKRRVLGATVLGFGAVMAIAGCGAGQITQTNTQQAAVNGAYAQAGGLSIRDAAVVNREQCEQAYPQGSSAPLSLRVINQGPKDDVLEAVTSDLSAGGVVGGSKTIVASHTLVLGPAQAAGDEQAASPGSSSAPSSPGGKQSGAPSASSEPSAAEPTPAKVGEGTVTLEGLKTAIWPGQTVKVTFTFRDAGAVTVEVPMAAPKHALKCGVETKQEQPAHE</sequence>
<dbReference type="EMBL" id="BAAANN010000002">
    <property type="protein sequence ID" value="GAA1941670.1"/>
    <property type="molecule type" value="Genomic_DNA"/>
</dbReference>
<dbReference type="Pfam" id="PF04314">
    <property type="entry name" value="PCuAC"/>
    <property type="match status" value="1"/>
</dbReference>
<reference evidence="3 4" key="1">
    <citation type="journal article" date="2019" name="Int. J. Syst. Evol. Microbiol.">
        <title>The Global Catalogue of Microorganisms (GCM) 10K type strain sequencing project: providing services to taxonomists for standard genome sequencing and annotation.</title>
        <authorList>
            <consortium name="The Broad Institute Genomics Platform"/>
            <consortium name="The Broad Institute Genome Sequencing Center for Infectious Disease"/>
            <person name="Wu L."/>
            <person name="Ma J."/>
        </authorList>
    </citation>
    <scope>NUCLEOTIDE SEQUENCE [LARGE SCALE GENOMIC DNA]</scope>
    <source>
        <strain evidence="3 4">JCM 14545</strain>
    </source>
</reference>
<keyword evidence="2" id="KW-0732">Signal</keyword>
<feature type="compositionally biased region" description="Low complexity" evidence="1">
    <location>
        <begin position="127"/>
        <end position="161"/>
    </location>
</feature>
<dbReference type="PROSITE" id="PS51257">
    <property type="entry name" value="PROKAR_LIPOPROTEIN"/>
    <property type="match status" value="1"/>
</dbReference>
<dbReference type="InterPro" id="IPR007410">
    <property type="entry name" value="LpqE-like"/>
</dbReference>
<comment type="caution">
    <text evidence="3">The sequence shown here is derived from an EMBL/GenBank/DDBJ whole genome shotgun (WGS) entry which is preliminary data.</text>
</comment>
<name>A0ABN2Q1R7_9PSEU</name>
<evidence type="ECO:0000313" key="4">
    <source>
        <dbReference type="Proteomes" id="UP001501116"/>
    </source>
</evidence>
<proteinExistence type="predicted"/>
<evidence type="ECO:0008006" key="5">
    <source>
        <dbReference type="Google" id="ProtNLM"/>
    </source>
</evidence>
<dbReference type="SUPFAM" id="SSF110087">
    <property type="entry name" value="DR1885-like metal-binding protein"/>
    <property type="match status" value="1"/>
</dbReference>
<feature type="region of interest" description="Disordered" evidence="1">
    <location>
        <begin position="120"/>
        <end position="163"/>
    </location>
</feature>
<evidence type="ECO:0000256" key="1">
    <source>
        <dbReference type="SAM" id="MobiDB-lite"/>
    </source>
</evidence>
<dbReference type="Proteomes" id="UP001501116">
    <property type="component" value="Unassembled WGS sequence"/>
</dbReference>
<keyword evidence="4" id="KW-1185">Reference proteome</keyword>